<evidence type="ECO:0000256" key="14">
    <source>
        <dbReference type="ARBA" id="ARBA00022908"/>
    </source>
</evidence>
<evidence type="ECO:0000256" key="17">
    <source>
        <dbReference type="ARBA" id="ARBA00023113"/>
    </source>
</evidence>
<dbReference type="GO" id="GO:0008233">
    <property type="term" value="F:peptidase activity"/>
    <property type="evidence" value="ECO:0007669"/>
    <property type="project" value="UniProtKB-KW"/>
</dbReference>
<dbReference type="GO" id="GO:0005524">
    <property type="term" value="F:ATP binding"/>
    <property type="evidence" value="ECO:0007669"/>
    <property type="project" value="UniProtKB-KW"/>
</dbReference>
<dbReference type="GO" id="GO:0006508">
    <property type="term" value="P:proteolysis"/>
    <property type="evidence" value="ECO:0007669"/>
    <property type="project" value="UniProtKB-KW"/>
</dbReference>
<name>A0A4Z1EEE5_9HELO</name>
<evidence type="ECO:0000256" key="4">
    <source>
        <dbReference type="ARBA" id="ARBA00022670"/>
    </source>
</evidence>
<evidence type="ECO:0000256" key="19">
    <source>
        <dbReference type="ARBA" id="ARBA00023172"/>
    </source>
</evidence>
<keyword evidence="6" id="KW-0540">Nuclease</keyword>
<keyword evidence="5" id="KW-0548">Nucleotidyltransferase</keyword>
<feature type="domain" description="Integrase catalytic" evidence="22">
    <location>
        <begin position="186"/>
        <end position="333"/>
    </location>
</feature>
<evidence type="ECO:0000256" key="8">
    <source>
        <dbReference type="ARBA" id="ARBA00022741"/>
    </source>
</evidence>
<dbReference type="PROSITE" id="PS50994">
    <property type="entry name" value="INTEGRASE"/>
    <property type="match status" value="1"/>
</dbReference>
<keyword evidence="9" id="KW-0255">Endonuclease</keyword>
<evidence type="ECO:0000256" key="20">
    <source>
        <dbReference type="ARBA" id="ARBA00048173"/>
    </source>
</evidence>
<comment type="catalytic activity">
    <reaction evidence="21">
        <text>DNA(n) + a 2'-deoxyribonucleoside 5'-triphosphate = DNA(n+1) + diphosphate</text>
        <dbReference type="Rhea" id="RHEA:22508"/>
        <dbReference type="Rhea" id="RHEA-COMP:17339"/>
        <dbReference type="Rhea" id="RHEA-COMP:17340"/>
        <dbReference type="ChEBI" id="CHEBI:33019"/>
        <dbReference type="ChEBI" id="CHEBI:61560"/>
        <dbReference type="ChEBI" id="CHEBI:173112"/>
        <dbReference type="EC" id="2.7.7.7"/>
    </reaction>
</comment>
<sequence>MDSGFRMLKEFSDYKLLNEPIDITIASGAVIKAIDKGTIVLKVKIEEEIRLTLLTRVLYILELIGSLISVLQLQDKGLTITTTINPEKKLLIQYQGVTIGTAYRIGYVYTLEGPDQYKVNSLKAFKSIEAPKQKNRELWHRRLGHLSPGSLSTLYKVTTGLKEPIKGLIKSYEACITSKSIKIINRKASERCKSLLERVYSDFLGPYKISGLFGELYMLTFTDDYTRKSCVYFTKDRKSLRSRFQVFKTRVENETGLKLKILRADNAPEYKALESQMATTGIVFEYTTSYTPEQNGVAERLNRSLISLARHIQQISKENFFFEIRPFRDRYRS</sequence>
<evidence type="ECO:0000256" key="12">
    <source>
        <dbReference type="ARBA" id="ARBA00022842"/>
    </source>
</evidence>
<comment type="caution">
    <text evidence="23">The sequence shown here is derived from an EMBL/GenBank/DDBJ whole genome shotgun (WGS) entry which is preliminary data.</text>
</comment>
<dbReference type="Gene3D" id="3.30.420.10">
    <property type="entry name" value="Ribonuclease H-like superfamily/Ribonuclease H"/>
    <property type="match status" value="1"/>
</dbReference>
<evidence type="ECO:0000256" key="6">
    <source>
        <dbReference type="ARBA" id="ARBA00022722"/>
    </source>
</evidence>
<dbReference type="Pfam" id="PF00665">
    <property type="entry name" value="rve"/>
    <property type="match status" value="1"/>
</dbReference>
<evidence type="ECO:0000259" key="22">
    <source>
        <dbReference type="PROSITE" id="PS50994"/>
    </source>
</evidence>
<evidence type="ECO:0000256" key="21">
    <source>
        <dbReference type="ARBA" id="ARBA00049244"/>
    </source>
</evidence>
<dbReference type="GO" id="GO:0004519">
    <property type="term" value="F:endonuclease activity"/>
    <property type="evidence" value="ECO:0007669"/>
    <property type="project" value="UniProtKB-KW"/>
</dbReference>
<dbReference type="SUPFAM" id="SSF53098">
    <property type="entry name" value="Ribonuclease H-like"/>
    <property type="match status" value="1"/>
</dbReference>
<dbReference type="InterPro" id="IPR012337">
    <property type="entry name" value="RNaseH-like_sf"/>
</dbReference>
<keyword evidence="3" id="KW-1188">Viral release from host cell</keyword>
<gene>
    <name evidence="23" type="ORF">BPAE_1218g00010</name>
</gene>
<dbReference type="GO" id="GO:0006310">
    <property type="term" value="P:DNA recombination"/>
    <property type="evidence" value="ECO:0007669"/>
    <property type="project" value="UniProtKB-KW"/>
</dbReference>
<dbReference type="GO" id="GO:0015074">
    <property type="term" value="P:DNA integration"/>
    <property type="evidence" value="ECO:0007669"/>
    <property type="project" value="UniProtKB-KW"/>
</dbReference>
<dbReference type="InterPro" id="IPR001584">
    <property type="entry name" value="Integrase_cat-core"/>
</dbReference>
<dbReference type="GO" id="GO:0032196">
    <property type="term" value="P:transposition"/>
    <property type="evidence" value="ECO:0007669"/>
    <property type="project" value="UniProtKB-KW"/>
</dbReference>
<keyword evidence="8" id="KW-0547">Nucleotide-binding</keyword>
<dbReference type="InterPro" id="IPR025724">
    <property type="entry name" value="GAG-pre-integrase_dom"/>
</dbReference>
<keyword evidence="17" id="KW-0917">Virion maturation</keyword>
<keyword evidence="18" id="KW-0238">DNA-binding</keyword>
<dbReference type="GO" id="GO:0003964">
    <property type="term" value="F:RNA-directed DNA polymerase activity"/>
    <property type="evidence" value="ECO:0007669"/>
    <property type="project" value="UniProtKB-KW"/>
</dbReference>
<keyword evidence="24" id="KW-1185">Reference proteome</keyword>
<reference evidence="23 24" key="1">
    <citation type="submission" date="2017-12" db="EMBL/GenBank/DDBJ databases">
        <title>Comparative genomics of Botrytis spp.</title>
        <authorList>
            <person name="Valero-Jimenez C.A."/>
            <person name="Tapia P."/>
            <person name="Veloso J."/>
            <person name="Silva-Moreno E."/>
            <person name="Staats M."/>
            <person name="Valdes J.H."/>
            <person name="Van Kan J.A.L."/>
        </authorList>
    </citation>
    <scope>NUCLEOTIDE SEQUENCE [LARGE SCALE GENOMIC DNA]</scope>
    <source>
        <strain evidence="23 24">Bp0003</strain>
    </source>
</reference>
<keyword evidence="13" id="KW-0694">RNA-binding</keyword>
<proteinExistence type="predicted"/>
<evidence type="ECO:0000313" key="23">
    <source>
        <dbReference type="EMBL" id="TGO08748.1"/>
    </source>
</evidence>
<evidence type="ECO:0000256" key="13">
    <source>
        <dbReference type="ARBA" id="ARBA00022884"/>
    </source>
</evidence>
<dbReference type="EMBL" id="PQXI01001215">
    <property type="protein sequence ID" value="TGO08748.1"/>
    <property type="molecule type" value="Genomic_DNA"/>
</dbReference>
<dbReference type="Pfam" id="PF22936">
    <property type="entry name" value="Pol_BBD"/>
    <property type="match status" value="1"/>
</dbReference>
<evidence type="ECO:0000256" key="1">
    <source>
        <dbReference type="ARBA" id="ARBA00002180"/>
    </source>
</evidence>
<keyword evidence="14" id="KW-0229">DNA integration</keyword>
<comment type="function">
    <text evidence="1">The aspartyl protease (PR) mediates the proteolytic cleavages of the Gag and Gag-Pol polyproteins after assembly of the VLP.</text>
</comment>
<keyword evidence="16" id="KW-0808">Transferase</keyword>
<dbReference type="GO" id="GO:0005634">
    <property type="term" value="C:nucleus"/>
    <property type="evidence" value="ECO:0007669"/>
    <property type="project" value="UniProtKB-ARBA"/>
</dbReference>
<evidence type="ECO:0000256" key="16">
    <source>
        <dbReference type="ARBA" id="ARBA00022932"/>
    </source>
</evidence>
<evidence type="ECO:0000256" key="11">
    <source>
        <dbReference type="ARBA" id="ARBA00022840"/>
    </source>
</evidence>
<keyword evidence="12" id="KW-0460">Magnesium</keyword>
<evidence type="ECO:0000256" key="5">
    <source>
        <dbReference type="ARBA" id="ARBA00022695"/>
    </source>
</evidence>
<keyword evidence="10" id="KW-0378">Hydrolase</keyword>
<evidence type="ECO:0000256" key="7">
    <source>
        <dbReference type="ARBA" id="ARBA00022723"/>
    </source>
</evidence>
<keyword evidence="2" id="KW-0815">Transposition</keyword>
<evidence type="ECO:0000256" key="10">
    <source>
        <dbReference type="ARBA" id="ARBA00022801"/>
    </source>
</evidence>
<dbReference type="GO" id="GO:0003723">
    <property type="term" value="F:RNA binding"/>
    <property type="evidence" value="ECO:0007669"/>
    <property type="project" value="UniProtKB-KW"/>
</dbReference>
<dbReference type="InterPro" id="IPR036397">
    <property type="entry name" value="RNaseH_sf"/>
</dbReference>
<accession>A0A4Z1EEE5</accession>
<dbReference type="GO" id="GO:0003677">
    <property type="term" value="F:DNA binding"/>
    <property type="evidence" value="ECO:0007669"/>
    <property type="project" value="UniProtKB-KW"/>
</dbReference>
<dbReference type="Proteomes" id="UP000297910">
    <property type="component" value="Unassembled WGS sequence"/>
</dbReference>
<evidence type="ECO:0000256" key="9">
    <source>
        <dbReference type="ARBA" id="ARBA00022759"/>
    </source>
</evidence>
<evidence type="ECO:0000256" key="15">
    <source>
        <dbReference type="ARBA" id="ARBA00022918"/>
    </source>
</evidence>
<comment type="catalytic activity">
    <reaction evidence="20">
        <text>DNA(n) + a 2'-deoxyribonucleoside 5'-triphosphate = DNA(n+1) + diphosphate</text>
        <dbReference type="Rhea" id="RHEA:22508"/>
        <dbReference type="Rhea" id="RHEA-COMP:17339"/>
        <dbReference type="Rhea" id="RHEA-COMP:17340"/>
        <dbReference type="ChEBI" id="CHEBI:33019"/>
        <dbReference type="ChEBI" id="CHEBI:61560"/>
        <dbReference type="ChEBI" id="CHEBI:173112"/>
        <dbReference type="EC" id="2.7.7.49"/>
    </reaction>
</comment>
<evidence type="ECO:0000313" key="24">
    <source>
        <dbReference type="Proteomes" id="UP000297910"/>
    </source>
</evidence>
<keyword evidence="7" id="KW-0479">Metal-binding</keyword>
<keyword evidence="16" id="KW-0239">DNA-directed DNA polymerase</keyword>
<protein>
    <recommendedName>
        <fullName evidence="22">Integrase catalytic domain-containing protein</fullName>
    </recommendedName>
</protein>
<dbReference type="PANTHER" id="PTHR42648">
    <property type="entry name" value="TRANSPOSASE, PUTATIVE-RELATED"/>
    <property type="match status" value="1"/>
</dbReference>
<dbReference type="GO" id="GO:0046872">
    <property type="term" value="F:metal ion binding"/>
    <property type="evidence" value="ECO:0007669"/>
    <property type="project" value="UniProtKB-KW"/>
</dbReference>
<dbReference type="GO" id="GO:0003887">
    <property type="term" value="F:DNA-directed DNA polymerase activity"/>
    <property type="evidence" value="ECO:0007669"/>
    <property type="project" value="UniProtKB-KW"/>
</dbReference>
<organism evidence="23 24">
    <name type="scientific">Botrytis paeoniae</name>
    <dbReference type="NCBI Taxonomy" id="278948"/>
    <lineage>
        <taxon>Eukaryota</taxon>
        <taxon>Fungi</taxon>
        <taxon>Dikarya</taxon>
        <taxon>Ascomycota</taxon>
        <taxon>Pezizomycotina</taxon>
        <taxon>Leotiomycetes</taxon>
        <taxon>Helotiales</taxon>
        <taxon>Sclerotiniaceae</taxon>
        <taxon>Botrytis</taxon>
    </lineage>
</organism>
<evidence type="ECO:0000256" key="2">
    <source>
        <dbReference type="ARBA" id="ARBA00022578"/>
    </source>
</evidence>
<dbReference type="AlphaFoldDB" id="A0A4Z1EEE5"/>
<dbReference type="PANTHER" id="PTHR42648:SF11">
    <property type="entry name" value="TRANSPOSON TY4-P GAG-POL POLYPROTEIN"/>
    <property type="match status" value="1"/>
</dbReference>
<keyword evidence="19" id="KW-0233">DNA recombination</keyword>
<dbReference type="Pfam" id="PF13976">
    <property type="entry name" value="gag_pre-integrs"/>
    <property type="match status" value="1"/>
</dbReference>
<evidence type="ECO:0000256" key="3">
    <source>
        <dbReference type="ARBA" id="ARBA00022612"/>
    </source>
</evidence>
<dbReference type="InterPro" id="IPR054722">
    <property type="entry name" value="PolX-like_BBD"/>
</dbReference>
<dbReference type="InterPro" id="IPR039537">
    <property type="entry name" value="Retrotran_Ty1/copia-like"/>
</dbReference>
<keyword evidence="4" id="KW-0645">Protease</keyword>
<keyword evidence="11" id="KW-0067">ATP-binding</keyword>
<evidence type="ECO:0000256" key="18">
    <source>
        <dbReference type="ARBA" id="ARBA00023125"/>
    </source>
</evidence>
<keyword evidence="15" id="KW-0695">RNA-directed DNA polymerase</keyword>